<dbReference type="RefSeq" id="WP_310930803.1">
    <property type="nucleotide sequence ID" value="NZ_JAMQOQ010000009.1"/>
</dbReference>
<name>A0ABU2G7S8_9EURY</name>
<accession>A0ABU2G7S8</accession>
<proteinExistence type="predicted"/>
<dbReference type="Proteomes" id="UP001254813">
    <property type="component" value="Unassembled WGS sequence"/>
</dbReference>
<dbReference type="EMBL" id="JAMQOQ010000009">
    <property type="protein sequence ID" value="MDS0296865.1"/>
    <property type="molecule type" value="Genomic_DNA"/>
</dbReference>
<feature type="domain" description="DUF7961" evidence="1">
    <location>
        <begin position="4"/>
        <end position="94"/>
    </location>
</feature>
<evidence type="ECO:0000313" key="2">
    <source>
        <dbReference type="EMBL" id="MDS0296865.1"/>
    </source>
</evidence>
<reference evidence="2 3" key="1">
    <citation type="submission" date="2022-06" db="EMBL/GenBank/DDBJ databases">
        <title>Halogeometricum sp. a new haloarchaeum isolate from saline soil.</title>
        <authorList>
            <person name="Strakova D."/>
            <person name="Galisteo C."/>
            <person name="Sanchez-Porro C."/>
            <person name="Ventosa A."/>
        </authorList>
    </citation>
    <scope>NUCLEOTIDE SEQUENCE [LARGE SCALE GENOMIC DNA]</scope>
    <source>
        <strain evidence="3">S3BR25-2</strain>
    </source>
</reference>
<evidence type="ECO:0000259" key="1">
    <source>
        <dbReference type="Pfam" id="PF25903"/>
    </source>
</evidence>
<dbReference type="InterPro" id="IPR058993">
    <property type="entry name" value="DUF7961_C"/>
</dbReference>
<keyword evidence="3" id="KW-1185">Reference proteome</keyword>
<organism evidence="2 3">
    <name type="scientific">Halogeometricum luteum</name>
    <dbReference type="NCBI Taxonomy" id="2950537"/>
    <lineage>
        <taxon>Archaea</taxon>
        <taxon>Methanobacteriati</taxon>
        <taxon>Methanobacteriota</taxon>
        <taxon>Stenosarchaea group</taxon>
        <taxon>Halobacteria</taxon>
        <taxon>Halobacteriales</taxon>
        <taxon>Haloferacaceae</taxon>
        <taxon>Halogeometricum</taxon>
    </lineage>
</organism>
<comment type="caution">
    <text evidence="2">The sequence shown here is derived from an EMBL/GenBank/DDBJ whole genome shotgun (WGS) entry which is preliminary data.</text>
</comment>
<dbReference type="Pfam" id="PF25903">
    <property type="entry name" value="DUF7961_C"/>
    <property type="match status" value="1"/>
</dbReference>
<gene>
    <name evidence="2" type="ORF">NDI79_22105</name>
</gene>
<protein>
    <recommendedName>
        <fullName evidence="1">DUF7961 domain-containing protein</fullName>
    </recommendedName>
</protein>
<sequence>MELGDYVFDTQDDDPDVAIVVRVPEEETIADWTYERNGKEISTTDENPDYSADAQLVNVTFVRDLENEWPEWKDVAPAEFWDGVCDRSIPVYGFPEGRLGYVKPPATLEEAIEQIQGNVDVLEWRFSEQYLHIEKMNETYAIRPDGSVSGNGIYADYLEEVVANPSEEPTYKYQTWPIKSVRGSGKALDP</sequence>
<evidence type="ECO:0000313" key="3">
    <source>
        <dbReference type="Proteomes" id="UP001254813"/>
    </source>
</evidence>